<dbReference type="GO" id="GO:0008732">
    <property type="term" value="F:L-allo-threonine aldolase activity"/>
    <property type="evidence" value="ECO:0007669"/>
    <property type="project" value="TreeGrafter"/>
</dbReference>
<dbReference type="InterPro" id="IPR001597">
    <property type="entry name" value="ArAA_b-elim_lyase/Thr_aldolase"/>
</dbReference>
<dbReference type="InterPro" id="IPR015424">
    <property type="entry name" value="PyrdxlP-dep_Trfase"/>
</dbReference>
<feature type="modified residue" description="N6-(pyridoxal phosphate)lysine" evidence="6">
    <location>
        <position position="242"/>
    </location>
</feature>
<dbReference type="Pfam" id="PF01212">
    <property type="entry name" value="Beta_elim_lyase"/>
    <property type="match status" value="1"/>
</dbReference>
<comment type="subunit">
    <text evidence="3">Homotetramer.</text>
</comment>
<dbReference type="GO" id="GO:0006545">
    <property type="term" value="P:glycine biosynthetic process"/>
    <property type="evidence" value="ECO:0007669"/>
    <property type="project" value="TreeGrafter"/>
</dbReference>
<proteinExistence type="inferred from homology"/>
<feature type="domain" description="Aromatic amino acid beta-eliminating lyase/threonine aldolase" evidence="7">
    <location>
        <begin position="48"/>
        <end position="328"/>
    </location>
</feature>
<accession>A0A238HB68</accession>
<dbReference type="PANTHER" id="PTHR48097:SF9">
    <property type="entry name" value="L-THREONINE ALDOLASE"/>
    <property type="match status" value="1"/>
</dbReference>
<evidence type="ECO:0000256" key="4">
    <source>
        <dbReference type="ARBA" id="ARBA00022898"/>
    </source>
</evidence>
<evidence type="ECO:0000256" key="3">
    <source>
        <dbReference type="ARBA" id="ARBA00011881"/>
    </source>
</evidence>
<dbReference type="Gene3D" id="3.40.640.10">
    <property type="entry name" value="Type I PLP-dependent aspartate aminotransferase-like (Major domain)"/>
    <property type="match status" value="1"/>
</dbReference>
<comment type="cofactor">
    <cofactor evidence="1">
        <name>pyridoxal 5'-phosphate</name>
        <dbReference type="ChEBI" id="CHEBI:597326"/>
    </cofactor>
</comment>
<dbReference type="FunFam" id="3.40.640.10:FF:000030">
    <property type="entry name" value="Low-specificity L-threonine aldolase"/>
    <property type="match status" value="1"/>
</dbReference>
<dbReference type="InterPro" id="IPR015421">
    <property type="entry name" value="PyrdxlP-dep_Trfase_major"/>
</dbReference>
<sequence length="382" mass="40426">MSVRDRRRADAVMPGSAASARIAYTRHLASPCAGAFFDETPTGNQMIDLRSDTVTRPSAPMLAAMTAAEVGDDVWGDDPTVQRLQAAVAERAGKEAGLFCPSGTQSNLVALMTHCGRGDEYIVGQAAHTYRYEGGGAAVLGSIQPQPIENAADGTLPLDKIAAAIKPLDDHFARTRVLALENTIGGKVLPAGYVEEAAALARRHGLATHLDGARVCNAAVASGRSLAEHCAPFDTVSICFSKGLGAPVGSVLVGSRELIAQARRWRKMLGGGMRQAGLLAAACLYALEHNVERLADDHANAGHLAQGLARIGEIKVLSQATNMVFAQLPEADCAPLETWLKARGILTQMLYSTRFVTHLDVSRDDIDTVVDAISAYFARSRA</sequence>
<evidence type="ECO:0000313" key="8">
    <source>
        <dbReference type="EMBL" id="SMG02771.1"/>
    </source>
</evidence>
<comment type="similarity">
    <text evidence="2">Belongs to the threonine aldolase family.</text>
</comment>
<keyword evidence="5 8" id="KW-0456">Lyase</keyword>
<dbReference type="EC" id="4.1.2.48" evidence="8"/>
<organism evidence="8 9">
    <name type="scientific">Burkholderia singularis</name>
    <dbReference type="NCBI Taxonomy" id="1503053"/>
    <lineage>
        <taxon>Bacteria</taxon>
        <taxon>Pseudomonadati</taxon>
        <taxon>Pseudomonadota</taxon>
        <taxon>Betaproteobacteria</taxon>
        <taxon>Burkholderiales</taxon>
        <taxon>Burkholderiaceae</taxon>
        <taxon>Burkholderia</taxon>
        <taxon>pseudomallei group</taxon>
    </lineage>
</organism>
<dbReference type="Gene3D" id="3.90.1150.10">
    <property type="entry name" value="Aspartate Aminotransferase, domain 1"/>
    <property type="match status" value="1"/>
</dbReference>
<evidence type="ECO:0000256" key="6">
    <source>
        <dbReference type="PIRSR" id="PIRSR017617-1"/>
    </source>
</evidence>
<dbReference type="PIRSF" id="PIRSF017617">
    <property type="entry name" value="Thr_aldolase"/>
    <property type="match status" value="1"/>
</dbReference>
<protein>
    <submittedName>
        <fullName evidence="8">Low-specificity L-threonine aldolase</fullName>
        <ecNumber evidence="8">4.1.2.48</ecNumber>
    </submittedName>
</protein>
<evidence type="ECO:0000256" key="1">
    <source>
        <dbReference type="ARBA" id="ARBA00001933"/>
    </source>
</evidence>
<dbReference type="InterPro" id="IPR023603">
    <property type="entry name" value="Low_specificity_L-TA-like"/>
</dbReference>
<evidence type="ECO:0000256" key="5">
    <source>
        <dbReference type="ARBA" id="ARBA00023239"/>
    </source>
</evidence>
<reference evidence="8 9" key="1">
    <citation type="submission" date="2017-04" db="EMBL/GenBank/DDBJ databases">
        <authorList>
            <person name="Afonso C.L."/>
            <person name="Miller P.J."/>
            <person name="Scott M.A."/>
            <person name="Spackman E."/>
            <person name="Goraichik I."/>
            <person name="Dimitrov K.M."/>
            <person name="Suarez D.L."/>
            <person name="Swayne D.E."/>
        </authorList>
    </citation>
    <scope>NUCLEOTIDE SEQUENCE [LARGE SCALE GENOMIC DNA]</scope>
    <source>
        <strain evidence="8">LMG 28154</strain>
    </source>
</reference>
<dbReference type="EMBL" id="FXAN01000110">
    <property type="protein sequence ID" value="SMG02771.1"/>
    <property type="molecule type" value="Genomic_DNA"/>
</dbReference>
<dbReference type="SUPFAM" id="SSF53383">
    <property type="entry name" value="PLP-dependent transferases"/>
    <property type="match status" value="1"/>
</dbReference>
<evidence type="ECO:0000313" key="9">
    <source>
        <dbReference type="Proteomes" id="UP000198460"/>
    </source>
</evidence>
<dbReference type="Proteomes" id="UP000198460">
    <property type="component" value="Unassembled WGS sequence"/>
</dbReference>
<dbReference type="GO" id="GO:0006567">
    <property type="term" value="P:L-threonine catabolic process"/>
    <property type="evidence" value="ECO:0007669"/>
    <property type="project" value="TreeGrafter"/>
</dbReference>
<evidence type="ECO:0000256" key="2">
    <source>
        <dbReference type="ARBA" id="ARBA00006966"/>
    </source>
</evidence>
<dbReference type="NCBIfam" id="NF041359">
    <property type="entry name" value="GntG_guanitoxin"/>
    <property type="match status" value="1"/>
</dbReference>
<dbReference type="AlphaFoldDB" id="A0A238HB68"/>
<keyword evidence="4" id="KW-0663">Pyridoxal phosphate</keyword>
<dbReference type="PANTHER" id="PTHR48097">
    <property type="entry name" value="L-THREONINE ALDOLASE-RELATED"/>
    <property type="match status" value="1"/>
</dbReference>
<name>A0A238HB68_9BURK</name>
<dbReference type="NCBIfam" id="NF007825">
    <property type="entry name" value="PRK10534.1"/>
    <property type="match status" value="1"/>
</dbReference>
<gene>
    <name evidence="8" type="ORF">BSIN_3469</name>
</gene>
<evidence type="ECO:0000259" key="7">
    <source>
        <dbReference type="Pfam" id="PF01212"/>
    </source>
</evidence>
<dbReference type="GO" id="GO:0005829">
    <property type="term" value="C:cytosol"/>
    <property type="evidence" value="ECO:0007669"/>
    <property type="project" value="TreeGrafter"/>
</dbReference>
<dbReference type="InterPro" id="IPR015422">
    <property type="entry name" value="PyrdxlP-dep_Trfase_small"/>
</dbReference>